<evidence type="ECO:0000256" key="11">
    <source>
        <dbReference type="ARBA" id="ARBA00048807"/>
    </source>
</evidence>
<evidence type="ECO:0000256" key="9">
    <source>
        <dbReference type="ARBA" id="ARBA00023239"/>
    </source>
</evidence>
<accession>A0A8J3EEA1</accession>
<dbReference type="AlphaFoldDB" id="A0A8J3EEA1"/>
<comment type="pathway">
    <text evidence="3">Purine metabolism; 7-cyano-7-deazaguanine biosynthesis.</text>
</comment>
<keyword evidence="9" id="KW-0456">Lyase</keyword>
<dbReference type="EC" id="4.1.2.50" evidence="5"/>
<evidence type="ECO:0000256" key="8">
    <source>
        <dbReference type="ARBA" id="ARBA00022833"/>
    </source>
</evidence>
<comment type="function">
    <text evidence="2">Catalyzes the conversion of 7,8-dihydroneopterin triphosphate (H2NTP) to 6-carboxy-5,6,7,8-tetrahydropterin (CPH4) and acetaldehyde.</text>
</comment>
<evidence type="ECO:0000256" key="6">
    <source>
        <dbReference type="ARBA" id="ARBA00018141"/>
    </source>
</evidence>
<reference evidence="12 13" key="1">
    <citation type="journal article" date="2014" name="Int. J. Syst. Evol. Microbiol.">
        <title>Complete genome sequence of Corynebacterium casei LMG S-19264T (=DSM 44701T), isolated from a smear-ripened cheese.</title>
        <authorList>
            <consortium name="US DOE Joint Genome Institute (JGI-PGF)"/>
            <person name="Walter F."/>
            <person name="Albersmeier A."/>
            <person name="Kalinowski J."/>
            <person name="Ruckert C."/>
        </authorList>
    </citation>
    <scope>NUCLEOTIDE SEQUENCE [LARGE SCALE GENOMIC DNA]</scope>
    <source>
        <strain evidence="12 13">CGMCC 1.16330</strain>
    </source>
</reference>
<protein>
    <recommendedName>
        <fullName evidence="6">6-carboxy-5,6,7,8-tetrahydropterin synthase</fullName>
        <ecNumber evidence="5">4.1.2.50</ecNumber>
    </recommendedName>
    <alternativeName>
        <fullName evidence="10">Queuosine biosynthesis protein QueD</fullName>
    </alternativeName>
</protein>
<dbReference type="SUPFAM" id="SSF55620">
    <property type="entry name" value="Tetrahydrobiopterin biosynthesis enzymes-like"/>
    <property type="match status" value="1"/>
</dbReference>
<comment type="similarity">
    <text evidence="4">Belongs to the PTPS family. QueD subfamily.</text>
</comment>
<dbReference type="PANTHER" id="PTHR12589">
    <property type="entry name" value="PYRUVOYL TETRAHYDROBIOPTERIN SYNTHASE"/>
    <property type="match status" value="1"/>
</dbReference>
<comment type="cofactor">
    <cofactor evidence="1">
        <name>Zn(2+)</name>
        <dbReference type="ChEBI" id="CHEBI:29105"/>
    </cofactor>
</comment>
<dbReference type="PANTHER" id="PTHR12589:SF7">
    <property type="entry name" value="6-PYRUVOYL TETRAHYDROBIOPTERIN SYNTHASE"/>
    <property type="match status" value="1"/>
</dbReference>
<dbReference type="Gene3D" id="3.30.479.10">
    <property type="entry name" value="6-pyruvoyl tetrahydropterin synthase/QueD"/>
    <property type="match status" value="1"/>
</dbReference>
<dbReference type="Pfam" id="PF01242">
    <property type="entry name" value="PTPS"/>
    <property type="match status" value="1"/>
</dbReference>
<comment type="catalytic activity">
    <reaction evidence="11">
        <text>7,8-dihydroneopterin 3'-triphosphate + H2O = 6-carboxy-5,6,7,8-tetrahydropterin + triphosphate + acetaldehyde + 2 H(+)</text>
        <dbReference type="Rhea" id="RHEA:27966"/>
        <dbReference type="ChEBI" id="CHEBI:15343"/>
        <dbReference type="ChEBI" id="CHEBI:15377"/>
        <dbReference type="ChEBI" id="CHEBI:15378"/>
        <dbReference type="ChEBI" id="CHEBI:18036"/>
        <dbReference type="ChEBI" id="CHEBI:58462"/>
        <dbReference type="ChEBI" id="CHEBI:61032"/>
        <dbReference type="EC" id="4.1.2.50"/>
    </reaction>
</comment>
<keyword evidence="8" id="KW-0862">Zinc</keyword>
<evidence type="ECO:0000256" key="1">
    <source>
        <dbReference type="ARBA" id="ARBA00001947"/>
    </source>
</evidence>
<evidence type="ECO:0000313" key="13">
    <source>
        <dbReference type="Proteomes" id="UP000597507"/>
    </source>
</evidence>
<dbReference type="InterPro" id="IPR038418">
    <property type="entry name" value="6-PTP_synth/QueD_sf"/>
</dbReference>
<dbReference type="GO" id="GO:0070497">
    <property type="term" value="F:6-carboxytetrahydropterin synthase activity"/>
    <property type="evidence" value="ECO:0007669"/>
    <property type="project" value="UniProtKB-EC"/>
</dbReference>
<keyword evidence="7" id="KW-0479">Metal-binding</keyword>
<dbReference type="RefSeq" id="WP_188901193.1">
    <property type="nucleotide sequence ID" value="NZ_BMKS01000008.1"/>
</dbReference>
<dbReference type="UniPathway" id="UPA00391"/>
<dbReference type="EMBL" id="BMKS01000008">
    <property type="protein sequence ID" value="GGG38461.1"/>
    <property type="molecule type" value="Genomic_DNA"/>
</dbReference>
<dbReference type="Proteomes" id="UP000597507">
    <property type="component" value="Unassembled WGS sequence"/>
</dbReference>
<evidence type="ECO:0000256" key="3">
    <source>
        <dbReference type="ARBA" id="ARBA00005061"/>
    </source>
</evidence>
<evidence type="ECO:0000313" key="12">
    <source>
        <dbReference type="EMBL" id="GGG38461.1"/>
    </source>
</evidence>
<evidence type="ECO:0000256" key="2">
    <source>
        <dbReference type="ARBA" id="ARBA00002285"/>
    </source>
</evidence>
<dbReference type="GO" id="GO:0046872">
    <property type="term" value="F:metal ion binding"/>
    <property type="evidence" value="ECO:0007669"/>
    <property type="project" value="UniProtKB-KW"/>
</dbReference>
<evidence type="ECO:0000256" key="10">
    <source>
        <dbReference type="ARBA" id="ARBA00031449"/>
    </source>
</evidence>
<name>A0A8J3EEA1_9PROT</name>
<keyword evidence="13" id="KW-1185">Reference proteome</keyword>
<evidence type="ECO:0000256" key="4">
    <source>
        <dbReference type="ARBA" id="ARBA00008900"/>
    </source>
</evidence>
<evidence type="ECO:0000256" key="7">
    <source>
        <dbReference type="ARBA" id="ARBA00022723"/>
    </source>
</evidence>
<sequence length="140" mass="15245">MFSLTVADHIMVAHSFRGAEFGPAQRVHGATFVVEAEFRAPALDPLHLLVDIAAARTELRRVLDTLDYRNLDAEPVFAGKNTTTEYLAFHIHGLLCAALREGRLGEGGRRVTALKVLLRESPLAWAAFEGPVAEPTEVAA</sequence>
<organism evidence="12 13">
    <name type="scientific">Caldovatus sediminis</name>
    <dbReference type="NCBI Taxonomy" id="2041189"/>
    <lineage>
        <taxon>Bacteria</taxon>
        <taxon>Pseudomonadati</taxon>
        <taxon>Pseudomonadota</taxon>
        <taxon>Alphaproteobacteria</taxon>
        <taxon>Acetobacterales</taxon>
        <taxon>Roseomonadaceae</taxon>
        <taxon>Caldovatus</taxon>
    </lineage>
</organism>
<dbReference type="InterPro" id="IPR007115">
    <property type="entry name" value="6-PTP_synth/QueD"/>
</dbReference>
<gene>
    <name evidence="12" type="primary">ptpS</name>
    <name evidence="12" type="ORF">GCM10010964_27670</name>
</gene>
<evidence type="ECO:0000256" key="5">
    <source>
        <dbReference type="ARBA" id="ARBA00012982"/>
    </source>
</evidence>
<comment type="caution">
    <text evidence="12">The sequence shown here is derived from an EMBL/GenBank/DDBJ whole genome shotgun (WGS) entry which is preliminary data.</text>
</comment>
<proteinExistence type="inferred from homology"/>